<dbReference type="SMART" id="SM00248">
    <property type="entry name" value="ANK"/>
    <property type="match status" value="3"/>
</dbReference>
<dbReference type="InterPro" id="IPR002110">
    <property type="entry name" value="Ankyrin_rpt"/>
</dbReference>
<dbReference type="PROSITE" id="PS50088">
    <property type="entry name" value="ANK_REPEAT"/>
    <property type="match status" value="1"/>
</dbReference>
<comment type="caution">
    <text evidence="3">The sequence shown here is derived from an EMBL/GenBank/DDBJ whole genome shotgun (WGS) entry which is preliminary data.</text>
</comment>
<reference evidence="3" key="1">
    <citation type="submission" date="2021-02" db="EMBL/GenBank/DDBJ databases">
        <authorList>
            <person name="Dougan E. K."/>
            <person name="Rhodes N."/>
            <person name="Thang M."/>
            <person name="Chan C."/>
        </authorList>
    </citation>
    <scope>NUCLEOTIDE SEQUENCE</scope>
</reference>
<dbReference type="EMBL" id="CAJNNV010012329">
    <property type="protein sequence ID" value="CAE8600640.1"/>
    <property type="molecule type" value="Genomic_DNA"/>
</dbReference>
<protein>
    <submittedName>
        <fullName evidence="3">Uncharacterized protein</fullName>
    </submittedName>
</protein>
<evidence type="ECO:0000313" key="4">
    <source>
        <dbReference type="Proteomes" id="UP000654075"/>
    </source>
</evidence>
<organism evidence="3 4">
    <name type="scientific">Polarella glacialis</name>
    <name type="common">Dinoflagellate</name>
    <dbReference type="NCBI Taxonomy" id="89957"/>
    <lineage>
        <taxon>Eukaryota</taxon>
        <taxon>Sar</taxon>
        <taxon>Alveolata</taxon>
        <taxon>Dinophyceae</taxon>
        <taxon>Suessiales</taxon>
        <taxon>Suessiaceae</taxon>
        <taxon>Polarella</taxon>
    </lineage>
</organism>
<name>A0A813EHQ3_POLGL</name>
<proteinExistence type="predicted"/>
<dbReference type="PROSITE" id="PS50297">
    <property type="entry name" value="ANK_REP_REGION"/>
    <property type="match status" value="1"/>
</dbReference>
<evidence type="ECO:0000313" key="3">
    <source>
        <dbReference type="EMBL" id="CAE8600640.1"/>
    </source>
</evidence>
<dbReference type="Proteomes" id="UP000654075">
    <property type="component" value="Unassembled WGS sequence"/>
</dbReference>
<evidence type="ECO:0000256" key="2">
    <source>
        <dbReference type="SAM" id="MobiDB-lite"/>
    </source>
</evidence>
<feature type="repeat" description="ANK" evidence="1">
    <location>
        <begin position="106"/>
        <end position="138"/>
    </location>
</feature>
<dbReference type="OrthoDB" id="415714at2759"/>
<dbReference type="SUPFAM" id="SSF48403">
    <property type="entry name" value="Ankyrin repeat"/>
    <property type="match status" value="1"/>
</dbReference>
<sequence length="296" mass="31185">MYIETADGPKLPWELEEDPDSDGPAQAKTCVAAPVIGVVQPQQSPDVVCDHEQLTKPKADLDPGLVALAERGNVVVLHQRIASGCDPDVFAFEYGLYPGSFRMYCNDRTPLTAAAAAGEASAVALLLDARANVNVVCRCSTSSGFYNSWTALDCATTGSTIPCERDPERRKQPRHASVQKLLLAAGALPSSELPEPPAMNTYGNRPEIGERPNPCLDHHGEPLRPPHLFDQAEEEARKRAPGAPKFSSSRGGSSGCPMSSIGLLGATSSQKESGGCGAGERVYSGGCGVNTVSRAP</sequence>
<gene>
    <name evidence="3" type="ORF">PGLA1383_LOCUS18952</name>
</gene>
<dbReference type="AlphaFoldDB" id="A0A813EHQ3"/>
<feature type="region of interest" description="Disordered" evidence="2">
    <location>
        <begin position="189"/>
        <end position="296"/>
    </location>
</feature>
<feature type="region of interest" description="Disordered" evidence="2">
    <location>
        <begin position="1"/>
        <end position="25"/>
    </location>
</feature>
<dbReference type="InterPro" id="IPR036770">
    <property type="entry name" value="Ankyrin_rpt-contain_sf"/>
</dbReference>
<evidence type="ECO:0000256" key="1">
    <source>
        <dbReference type="PROSITE-ProRule" id="PRU00023"/>
    </source>
</evidence>
<accession>A0A813EHQ3</accession>
<keyword evidence="1" id="KW-0040">ANK repeat</keyword>
<dbReference type="Gene3D" id="1.25.40.20">
    <property type="entry name" value="Ankyrin repeat-containing domain"/>
    <property type="match status" value="1"/>
</dbReference>
<keyword evidence="4" id="KW-1185">Reference proteome</keyword>